<proteinExistence type="predicted"/>
<reference evidence="1" key="1">
    <citation type="journal article" date="2023" name="Insect Mol. Biol.">
        <title>Genome sequencing provides insights into the evolution of gene families encoding plant cell wall-degrading enzymes in longhorned beetles.</title>
        <authorList>
            <person name="Shin N.R."/>
            <person name="Okamura Y."/>
            <person name="Kirsch R."/>
            <person name="Pauchet Y."/>
        </authorList>
    </citation>
    <scope>NUCLEOTIDE SEQUENCE</scope>
    <source>
        <strain evidence="1">MMC_N1</strain>
    </source>
</reference>
<protein>
    <submittedName>
        <fullName evidence="1">Uncharacterized protein</fullName>
    </submittedName>
</protein>
<dbReference type="Proteomes" id="UP001162164">
    <property type="component" value="Unassembled WGS sequence"/>
</dbReference>
<evidence type="ECO:0000313" key="2">
    <source>
        <dbReference type="Proteomes" id="UP001162164"/>
    </source>
</evidence>
<name>A0ABQ9K0Y2_9CUCU</name>
<comment type="caution">
    <text evidence="1">The sequence shown here is derived from an EMBL/GenBank/DDBJ whole genome shotgun (WGS) entry which is preliminary data.</text>
</comment>
<evidence type="ECO:0000313" key="1">
    <source>
        <dbReference type="EMBL" id="KAJ8984280.1"/>
    </source>
</evidence>
<gene>
    <name evidence="1" type="ORF">NQ317_009764</name>
</gene>
<accession>A0ABQ9K0Y2</accession>
<sequence length="148" mass="17063">MCILSTGDRRIGVQREKVLLKNEFRNKFFNRLRTSRSRSVDRFRQIVEGYGDNIRYKSISDLRAALLLDTEARNLLMTDEVNDILNEIDKELAQVSLQNEGDQYIHDSEVETQDIINRHLTQCSVCDKLTTEGSVCAGCLNIFKSNFN</sequence>
<keyword evidence="2" id="KW-1185">Reference proteome</keyword>
<dbReference type="EMBL" id="JAPWTJ010000042">
    <property type="protein sequence ID" value="KAJ8984280.1"/>
    <property type="molecule type" value="Genomic_DNA"/>
</dbReference>
<organism evidence="1 2">
    <name type="scientific">Molorchus minor</name>
    <dbReference type="NCBI Taxonomy" id="1323400"/>
    <lineage>
        <taxon>Eukaryota</taxon>
        <taxon>Metazoa</taxon>
        <taxon>Ecdysozoa</taxon>
        <taxon>Arthropoda</taxon>
        <taxon>Hexapoda</taxon>
        <taxon>Insecta</taxon>
        <taxon>Pterygota</taxon>
        <taxon>Neoptera</taxon>
        <taxon>Endopterygota</taxon>
        <taxon>Coleoptera</taxon>
        <taxon>Polyphaga</taxon>
        <taxon>Cucujiformia</taxon>
        <taxon>Chrysomeloidea</taxon>
        <taxon>Cerambycidae</taxon>
        <taxon>Lamiinae</taxon>
        <taxon>Monochamini</taxon>
        <taxon>Molorchus</taxon>
    </lineage>
</organism>